<dbReference type="EMBL" id="JBHSWB010000002">
    <property type="protein sequence ID" value="MFC6662541.1"/>
    <property type="molecule type" value="Genomic_DNA"/>
</dbReference>
<comment type="caution">
    <text evidence="1">The sequence shown here is derived from an EMBL/GenBank/DDBJ whole genome shotgun (WGS) entry which is preliminary data.</text>
</comment>
<dbReference type="RefSeq" id="WP_380058509.1">
    <property type="nucleotide sequence ID" value="NZ_JBHSWB010000002.1"/>
</dbReference>
<evidence type="ECO:0000313" key="2">
    <source>
        <dbReference type="Proteomes" id="UP001596317"/>
    </source>
</evidence>
<name>A0ABW1ZQC8_9DEIO</name>
<reference evidence="2" key="1">
    <citation type="journal article" date="2019" name="Int. J. Syst. Evol. Microbiol.">
        <title>The Global Catalogue of Microorganisms (GCM) 10K type strain sequencing project: providing services to taxonomists for standard genome sequencing and annotation.</title>
        <authorList>
            <consortium name="The Broad Institute Genomics Platform"/>
            <consortium name="The Broad Institute Genome Sequencing Center for Infectious Disease"/>
            <person name="Wu L."/>
            <person name="Ma J."/>
        </authorList>
    </citation>
    <scope>NUCLEOTIDE SEQUENCE [LARGE SCALE GENOMIC DNA]</scope>
    <source>
        <strain evidence="2">CCUG 63830</strain>
    </source>
</reference>
<proteinExistence type="predicted"/>
<evidence type="ECO:0000313" key="1">
    <source>
        <dbReference type="EMBL" id="MFC6662541.1"/>
    </source>
</evidence>
<protein>
    <submittedName>
        <fullName evidence="1">Uncharacterized protein</fullName>
    </submittedName>
</protein>
<dbReference type="Proteomes" id="UP001596317">
    <property type="component" value="Unassembled WGS sequence"/>
</dbReference>
<keyword evidence="2" id="KW-1185">Reference proteome</keyword>
<gene>
    <name evidence="1" type="ORF">ACFP90_21025</name>
</gene>
<organism evidence="1 2">
    <name type="scientific">Deinococcus multiflagellatus</name>
    <dbReference type="NCBI Taxonomy" id="1656887"/>
    <lineage>
        <taxon>Bacteria</taxon>
        <taxon>Thermotogati</taxon>
        <taxon>Deinococcota</taxon>
        <taxon>Deinococci</taxon>
        <taxon>Deinococcales</taxon>
        <taxon>Deinococcaceae</taxon>
        <taxon>Deinococcus</taxon>
    </lineage>
</organism>
<sequence length="46" mass="4803">MVLLLHYLETIALCGALQAADLPLSSSSSGEQLDIVIMEVEQADGG</sequence>
<accession>A0ABW1ZQC8</accession>